<dbReference type="InterPro" id="IPR052304">
    <property type="entry name" value="PTTG1IP"/>
</dbReference>
<dbReference type="GO" id="GO:0005634">
    <property type="term" value="C:nucleus"/>
    <property type="evidence" value="ECO:0007669"/>
    <property type="project" value="TreeGrafter"/>
</dbReference>
<keyword evidence="1" id="KW-0812">Transmembrane</keyword>
<gene>
    <name evidence="3" type="ORF">OS493_014251</name>
</gene>
<dbReference type="EMBL" id="MU826832">
    <property type="protein sequence ID" value="KAJ7373103.1"/>
    <property type="molecule type" value="Genomic_DNA"/>
</dbReference>
<keyword evidence="1" id="KW-1133">Transmembrane helix</keyword>
<keyword evidence="2" id="KW-0732">Signal</keyword>
<sequence length="172" mass="19702">MDPSRTILLAFITVLCIGSTNVYSQETNSSGLICSGAKNCQTCVQDFSCFWCESQLLCKVYSKKSKEEETKGCGEWRWKSCQKPDGQLIAILSGCASVVLICVLVVLVCIKRDLWNRMKTSRFCDRWDREGLFEQEERGNRKRKHKKKQSNKAQKLTEKYQLSDTSAFLYSP</sequence>
<accession>A0A9W9Z3L4</accession>
<name>A0A9W9Z3L4_9CNID</name>
<comment type="caution">
    <text evidence="3">The sequence shown here is derived from an EMBL/GenBank/DDBJ whole genome shotgun (WGS) entry which is preliminary data.</text>
</comment>
<proteinExistence type="predicted"/>
<feature type="signal peptide" evidence="2">
    <location>
        <begin position="1"/>
        <end position="24"/>
    </location>
</feature>
<evidence type="ECO:0000313" key="3">
    <source>
        <dbReference type="EMBL" id="KAJ7373103.1"/>
    </source>
</evidence>
<evidence type="ECO:0000256" key="1">
    <source>
        <dbReference type="SAM" id="Phobius"/>
    </source>
</evidence>
<dbReference type="AlphaFoldDB" id="A0A9W9Z3L4"/>
<dbReference type="PANTHER" id="PTHR15191">
    <property type="entry name" value="PROTEIN CBG20567"/>
    <property type="match status" value="1"/>
</dbReference>
<evidence type="ECO:0000256" key="2">
    <source>
        <dbReference type="SAM" id="SignalP"/>
    </source>
</evidence>
<organism evidence="3 4">
    <name type="scientific">Desmophyllum pertusum</name>
    <dbReference type="NCBI Taxonomy" id="174260"/>
    <lineage>
        <taxon>Eukaryota</taxon>
        <taxon>Metazoa</taxon>
        <taxon>Cnidaria</taxon>
        <taxon>Anthozoa</taxon>
        <taxon>Hexacorallia</taxon>
        <taxon>Scleractinia</taxon>
        <taxon>Caryophylliina</taxon>
        <taxon>Caryophylliidae</taxon>
        <taxon>Desmophyllum</taxon>
    </lineage>
</organism>
<dbReference type="PANTHER" id="PTHR15191:SF3">
    <property type="entry name" value="PITUITARY TUMOR-TRANSFORMING GENE PROTEIN-BINDING FACTOR"/>
    <property type="match status" value="1"/>
</dbReference>
<feature type="chain" id="PRO_5040815456" description="PSI domain-containing protein" evidence="2">
    <location>
        <begin position="25"/>
        <end position="172"/>
    </location>
</feature>
<feature type="transmembrane region" description="Helical" evidence="1">
    <location>
        <begin position="88"/>
        <end position="110"/>
    </location>
</feature>
<keyword evidence="4" id="KW-1185">Reference proteome</keyword>
<dbReference type="Proteomes" id="UP001163046">
    <property type="component" value="Unassembled WGS sequence"/>
</dbReference>
<evidence type="ECO:0000313" key="4">
    <source>
        <dbReference type="Proteomes" id="UP001163046"/>
    </source>
</evidence>
<reference evidence="3" key="1">
    <citation type="submission" date="2023-01" db="EMBL/GenBank/DDBJ databases">
        <title>Genome assembly of the deep-sea coral Lophelia pertusa.</title>
        <authorList>
            <person name="Herrera S."/>
            <person name="Cordes E."/>
        </authorList>
    </citation>
    <scope>NUCLEOTIDE SEQUENCE</scope>
    <source>
        <strain evidence="3">USNM1676648</strain>
        <tissue evidence="3">Polyp</tissue>
    </source>
</reference>
<keyword evidence="1" id="KW-0472">Membrane</keyword>
<evidence type="ECO:0008006" key="5">
    <source>
        <dbReference type="Google" id="ProtNLM"/>
    </source>
</evidence>
<dbReference type="GO" id="GO:0005737">
    <property type="term" value="C:cytoplasm"/>
    <property type="evidence" value="ECO:0007669"/>
    <property type="project" value="TreeGrafter"/>
</dbReference>
<dbReference type="GO" id="GO:0006606">
    <property type="term" value="P:protein import into nucleus"/>
    <property type="evidence" value="ECO:0007669"/>
    <property type="project" value="TreeGrafter"/>
</dbReference>
<dbReference type="OrthoDB" id="5964918at2759"/>
<protein>
    <recommendedName>
        <fullName evidence="5">PSI domain-containing protein</fullName>
    </recommendedName>
</protein>